<dbReference type="InterPro" id="IPR021971">
    <property type="entry name" value="Salp15"/>
</dbReference>
<evidence type="ECO:0000256" key="1">
    <source>
        <dbReference type="ARBA" id="ARBA00004613"/>
    </source>
</evidence>
<evidence type="ECO:0000256" key="5">
    <source>
        <dbReference type="ARBA" id="ARBA00034321"/>
    </source>
</evidence>
<protein>
    <submittedName>
        <fullName evidence="7">Putative ixodes 8-cys protein</fullName>
    </submittedName>
</protein>
<evidence type="ECO:0000256" key="6">
    <source>
        <dbReference type="SAM" id="SignalP"/>
    </source>
</evidence>
<dbReference type="AlphaFoldDB" id="A0A0K8RMG5"/>
<keyword evidence="3 6" id="KW-0732">Signal</keyword>
<keyword evidence="2" id="KW-0964">Secreted</keyword>
<evidence type="ECO:0000256" key="2">
    <source>
        <dbReference type="ARBA" id="ARBA00022525"/>
    </source>
</evidence>
<evidence type="ECO:0000256" key="4">
    <source>
        <dbReference type="ARBA" id="ARBA00023180"/>
    </source>
</evidence>
<accession>A0A0K8RMG5</accession>
<proteinExistence type="evidence at transcript level"/>
<reference evidence="7" key="1">
    <citation type="submission" date="2012-12" db="EMBL/GenBank/DDBJ databases">
        <title>Identification and characterization of a phenylalanine ammonia-lyase gene family in Isatis indigotica Fort.</title>
        <authorList>
            <person name="Liu Q."/>
            <person name="Chen J."/>
            <person name="Zhou X."/>
            <person name="Di P."/>
            <person name="Xiao Y."/>
            <person name="Xuan H."/>
            <person name="Zhang L."/>
            <person name="Chen W."/>
        </authorList>
    </citation>
    <scope>NUCLEOTIDE SEQUENCE</scope>
    <source>
        <tissue evidence="7">Salivary gland</tissue>
    </source>
</reference>
<dbReference type="Pfam" id="PF12115">
    <property type="entry name" value="Salp15"/>
    <property type="match status" value="1"/>
</dbReference>
<dbReference type="GO" id="GO:0005576">
    <property type="term" value="C:extracellular region"/>
    <property type="evidence" value="ECO:0007669"/>
    <property type="project" value="UniProtKB-SubCell"/>
</dbReference>
<feature type="signal peptide" evidence="6">
    <location>
        <begin position="1"/>
        <end position="24"/>
    </location>
</feature>
<evidence type="ECO:0000256" key="3">
    <source>
        <dbReference type="ARBA" id="ARBA00022729"/>
    </source>
</evidence>
<keyword evidence="4" id="KW-0325">Glycoprotein</keyword>
<name>A0A0K8RMG5_IXORI</name>
<comment type="subcellular location">
    <subcellularLocation>
        <location evidence="1">Secreted</location>
    </subcellularLocation>
</comment>
<feature type="chain" id="PRO_5005518363" evidence="6">
    <location>
        <begin position="25"/>
        <end position="96"/>
    </location>
</feature>
<sequence>MFKLKFFILCVLAVLCFGSGNGEGEDNSSGAERENRTLGRELPEYIGTSEQRKQYMVKLFNACGGQNQEYKINEKQIFLNNCTYICVRKNRELVPS</sequence>
<organism evidence="7">
    <name type="scientific">Ixodes ricinus</name>
    <name type="common">Common tick</name>
    <name type="synonym">Acarus ricinus</name>
    <dbReference type="NCBI Taxonomy" id="34613"/>
    <lineage>
        <taxon>Eukaryota</taxon>
        <taxon>Metazoa</taxon>
        <taxon>Ecdysozoa</taxon>
        <taxon>Arthropoda</taxon>
        <taxon>Chelicerata</taxon>
        <taxon>Arachnida</taxon>
        <taxon>Acari</taxon>
        <taxon>Parasitiformes</taxon>
        <taxon>Ixodida</taxon>
        <taxon>Ixodoidea</taxon>
        <taxon>Ixodidae</taxon>
        <taxon>Ixodinae</taxon>
        <taxon>Ixodes</taxon>
    </lineage>
</organism>
<evidence type="ECO:0000313" key="7">
    <source>
        <dbReference type="EMBL" id="JAA72083.1"/>
    </source>
</evidence>
<comment type="similarity">
    <text evidence="5">Belongs to the salp15 family.</text>
</comment>
<dbReference type="EMBL" id="GADI01001725">
    <property type="protein sequence ID" value="JAA72083.1"/>
    <property type="molecule type" value="mRNA"/>
</dbReference>